<gene>
    <name evidence="18" type="ORF">CMU_026330</name>
</gene>
<evidence type="ECO:0000256" key="3">
    <source>
        <dbReference type="ARBA" id="ARBA00022475"/>
    </source>
</evidence>
<keyword evidence="10" id="KW-0520">NAD</keyword>
<dbReference type="STRING" id="441375.B6AB74"/>
<keyword evidence="5 14" id="KW-0812">Transmembrane</keyword>
<dbReference type="GO" id="GO:0005743">
    <property type="term" value="C:mitochondrial inner membrane"/>
    <property type="evidence" value="ECO:0007669"/>
    <property type="project" value="TreeGrafter"/>
</dbReference>
<dbReference type="Pfam" id="PF12769">
    <property type="entry name" value="PNTB_4TM"/>
    <property type="match status" value="1"/>
</dbReference>
<feature type="compositionally biased region" description="Basic and acidic residues" evidence="13">
    <location>
        <begin position="569"/>
        <end position="581"/>
    </location>
</feature>
<dbReference type="SUPFAM" id="SSF52283">
    <property type="entry name" value="Formate/glycerate dehydrogenase catalytic domain-like"/>
    <property type="match status" value="1"/>
</dbReference>
<evidence type="ECO:0000256" key="11">
    <source>
        <dbReference type="ARBA" id="ARBA00023136"/>
    </source>
</evidence>
<dbReference type="eggNOG" id="ENOG502QQ0A">
    <property type="taxonomic scope" value="Eukaryota"/>
</dbReference>
<protein>
    <recommendedName>
        <fullName evidence="2">proton-translocating NAD(P)(+) transhydrogenase</fullName>
        <ecNumber evidence="2">7.1.1.1</ecNumber>
    </recommendedName>
</protein>
<dbReference type="InterPro" id="IPR024605">
    <property type="entry name" value="NADP_transhyd_a_C"/>
</dbReference>
<keyword evidence="15" id="KW-0732">Signal</keyword>
<dbReference type="InterPro" id="IPR036291">
    <property type="entry name" value="NAD(P)-bd_dom_sf"/>
</dbReference>
<keyword evidence="7" id="KW-0521">NADP</keyword>
<feature type="transmembrane region" description="Helical" evidence="14">
    <location>
        <begin position="132"/>
        <end position="151"/>
    </location>
</feature>
<feature type="transmembrane region" description="Helical" evidence="14">
    <location>
        <begin position="78"/>
        <end position="97"/>
    </location>
</feature>
<feature type="signal peptide" evidence="15">
    <location>
        <begin position="1"/>
        <end position="23"/>
    </location>
</feature>
<feature type="transmembrane region" description="Helical" evidence="14">
    <location>
        <begin position="1043"/>
        <end position="1062"/>
    </location>
</feature>
<organism evidence="18 19">
    <name type="scientific">Cryptosporidium muris (strain RN66)</name>
    <dbReference type="NCBI Taxonomy" id="441375"/>
    <lineage>
        <taxon>Eukaryota</taxon>
        <taxon>Sar</taxon>
        <taxon>Alveolata</taxon>
        <taxon>Apicomplexa</taxon>
        <taxon>Conoidasida</taxon>
        <taxon>Coccidia</taxon>
        <taxon>Eucoccidiorida</taxon>
        <taxon>Eimeriorina</taxon>
        <taxon>Cryptosporidiidae</taxon>
        <taxon>Cryptosporidium</taxon>
    </lineage>
</organism>
<dbReference type="NCBIfam" id="NF006942">
    <property type="entry name" value="PRK09424.1"/>
    <property type="match status" value="1"/>
</dbReference>
<evidence type="ECO:0000256" key="2">
    <source>
        <dbReference type="ARBA" id="ARBA00012943"/>
    </source>
</evidence>
<dbReference type="PANTHER" id="PTHR10160:SF19">
    <property type="entry name" value="PROTON-TRANSLOCATING NAD(P)(+) TRANSHYDROGENASE"/>
    <property type="match status" value="1"/>
</dbReference>
<sequence>MLLFKYVLYFVLGTLLIPNTCNCLRSLENERSVNYLRGSQSEDRAKNSPMVPKYIPSQSLLDRYQELFRKYLSNIDHYMTMVIAIDIFSSLCFVFCLRGLSSPETAKRGNLVGILGMIGAISVTILQPGFSLQWMMFVIPFCAATIIGLPIAHFVSMVNLPQLVALFHSFVGLAAMLVAYANLWSPFTPESVHTGTVHAIEIYIGEFIASFTFTGSIVAAGKLHDIFSSNSLKIPGKHFINTLLLSGIIAMCGLFVAFDDLSMRTYFLYGNSLASMVLGLHLVASIGGADMPVVISMLNSYSGWATSFTGFMLHSNVLIICGALIGSSGTILSYVMCCGMNRSLLNVIFGGWDELGVDVEGGEVLYDMSSVTETTSAEVSRDLLSVKKVLIVPGYGMAVSRCQSEVASIAQALRSRGINVEFAIHPVAGRMPGHMNVLLAEVEVPYSIVREMEEVNLHMEDFGVVLVIGANDTVNPLALEKNSKIHGMPVIEVWRAKKVIVSKRSLGRGYAAIDNPLFFKPNTRMLFGNAKDRMTEILSNINIFVPEKTTKILDDSIDSDSDSNIEQLDDTKGTRPTESTKKSGSSNSEEYPTPSLTLGVLKEDSEKEKLVAIAPNYVKRLRRIGFRVLVESGAGNYSKYSDNMYEDASCTILATKQDVISRSNVIIKVQKPSEEEISYMTSGQVLVSNIWPAQNPNLLQELAEKGVTTIALDEVPRTTRAQRLDIRSSMSNLAGYRAVIEAFARLPKLSKPSITAAGRVDAAKVFVIGAGVAGLQAIATARNLGADVYVNDIRLVTKEEVESLGGKFVAVSIKEEGQTTDGYAREMSKKYQDAQQALYSKMIKSCDVVISTALIPGKPSPKIITAKMVRSMKPGSVIVDMAAEMADRNSGWGGNCELTHYNEIFEDEVSGVTIIGLTNLPATMPAQASELFSMNIVHLMEELGGAEHFSIDVNDELMKSMVVTMDNKVRYVLPEMRPKSKDVIEISAENDEKDISTSSIEISHGNDLNRILNSDAMFFVFVSLILGISIGFGFGLDSETLNNILAFVLSVIIGYYCVWNVSPSLHTPLMSVTNALSGIIIIGAMLECGPVNIFFTFQVYSLFVLLATFFSAINIVGGFYVTARMLSMFNNTETDHNYSLIA</sequence>
<dbReference type="AlphaFoldDB" id="B6AB74"/>
<keyword evidence="18" id="KW-0560">Oxidoreductase</keyword>
<dbReference type="GO" id="GO:0006740">
    <property type="term" value="P:NADPH regeneration"/>
    <property type="evidence" value="ECO:0007669"/>
    <property type="project" value="TreeGrafter"/>
</dbReference>
<evidence type="ECO:0000256" key="1">
    <source>
        <dbReference type="ARBA" id="ARBA00004429"/>
    </source>
</evidence>
<evidence type="ECO:0000256" key="14">
    <source>
        <dbReference type="SAM" id="Phobius"/>
    </source>
</evidence>
<keyword evidence="11 14" id="KW-0472">Membrane</keyword>
<dbReference type="GeneID" id="6995185"/>
<dbReference type="InterPro" id="IPR026255">
    <property type="entry name" value="NADP_transhyd_a"/>
</dbReference>
<dbReference type="EMBL" id="DS989727">
    <property type="protein sequence ID" value="EEA05626.1"/>
    <property type="molecule type" value="Genomic_DNA"/>
</dbReference>
<dbReference type="InterPro" id="IPR029035">
    <property type="entry name" value="DHS-like_NAD/FAD-binding_dom"/>
</dbReference>
<dbReference type="InterPro" id="IPR007886">
    <property type="entry name" value="AlaDH/PNT_N"/>
</dbReference>
<dbReference type="OMA" id="TTHKYVA"/>
<feature type="transmembrane region" description="Helical" evidence="14">
    <location>
        <begin position="1074"/>
        <end position="1095"/>
    </location>
</feature>
<dbReference type="CDD" id="cd05304">
    <property type="entry name" value="Rubrum_tdh"/>
    <property type="match status" value="1"/>
</dbReference>
<dbReference type="RefSeq" id="XP_002139975.1">
    <property type="nucleotide sequence ID" value="XM_002139939.1"/>
</dbReference>
<feature type="chain" id="PRO_5002842168" description="proton-translocating NAD(P)(+) transhydrogenase" evidence="15">
    <location>
        <begin position="24"/>
        <end position="1142"/>
    </location>
</feature>
<dbReference type="Gene3D" id="3.40.50.1220">
    <property type="entry name" value="TPP-binding domain"/>
    <property type="match status" value="1"/>
</dbReference>
<feature type="transmembrane region" description="Helical" evidence="14">
    <location>
        <begin position="109"/>
        <end position="126"/>
    </location>
</feature>
<evidence type="ECO:0000256" key="9">
    <source>
        <dbReference type="ARBA" id="ARBA00022989"/>
    </source>
</evidence>
<evidence type="ECO:0000313" key="18">
    <source>
        <dbReference type="EMBL" id="EEA05626.1"/>
    </source>
</evidence>
<accession>B6AB74</accession>
<dbReference type="GO" id="GO:0050661">
    <property type="term" value="F:NADP binding"/>
    <property type="evidence" value="ECO:0007669"/>
    <property type="project" value="TreeGrafter"/>
</dbReference>
<feature type="transmembrane region" description="Helical" evidence="14">
    <location>
        <begin position="278"/>
        <end position="299"/>
    </location>
</feature>
<name>B6AB74_CRYMR</name>
<dbReference type="Gene3D" id="3.40.50.720">
    <property type="entry name" value="NAD(P)-binding Rossmann-like Domain"/>
    <property type="match status" value="2"/>
</dbReference>
<feature type="transmembrane region" description="Helical" evidence="14">
    <location>
        <begin position="163"/>
        <end position="182"/>
    </location>
</feature>
<evidence type="ECO:0000313" key="19">
    <source>
        <dbReference type="Proteomes" id="UP000001460"/>
    </source>
</evidence>
<dbReference type="InterPro" id="IPR034300">
    <property type="entry name" value="PNTB-like"/>
</dbReference>
<dbReference type="Pfam" id="PF01262">
    <property type="entry name" value="AlaDh_PNT_C"/>
    <property type="match status" value="1"/>
</dbReference>
<feature type="transmembrane region" description="Helical" evidence="14">
    <location>
        <begin position="1102"/>
        <end position="1121"/>
    </location>
</feature>
<keyword evidence="19" id="KW-1185">Reference proteome</keyword>
<keyword evidence="4" id="KW-0997">Cell inner membrane</keyword>
<feature type="compositionally biased region" description="Polar residues" evidence="13">
    <location>
        <begin position="582"/>
        <end position="595"/>
    </location>
</feature>
<evidence type="ECO:0000256" key="8">
    <source>
        <dbReference type="ARBA" id="ARBA00022967"/>
    </source>
</evidence>
<evidence type="ECO:0000256" key="10">
    <source>
        <dbReference type="ARBA" id="ARBA00023027"/>
    </source>
</evidence>
<feature type="transmembrane region" description="Helical" evidence="14">
    <location>
        <begin position="239"/>
        <end position="258"/>
    </location>
</feature>
<dbReference type="PANTHER" id="PTHR10160">
    <property type="entry name" value="NAD(P) TRANSHYDROGENASE"/>
    <property type="match status" value="1"/>
</dbReference>
<dbReference type="OrthoDB" id="37244at2759"/>
<evidence type="ECO:0000256" key="7">
    <source>
        <dbReference type="ARBA" id="ARBA00022857"/>
    </source>
</evidence>
<feature type="transmembrane region" description="Helical" evidence="14">
    <location>
        <begin position="1016"/>
        <end position="1036"/>
    </location>
</feature>
<dbReference type="Pfam" id="PF02233">
    <property type="entry name" value="PNTB"/>
    <property type="match status" value="1"/>
</dbReference>
<dbReference type="GO" id="GO:0008750">
    <property type="term" value="F:proton-translocating NAD(P)+ transhydrogenase activity"/>
    <property type="evidence" value="ECO:0007669"/>
    <property type="project" value="UniProtKB-EC"/>
</dbReference>
<dbReference type="GO" id="GO:0005886">
    <property type="term" value="C:plasma membrane"/>
    <property type="evidence" value="ECO:0007669"/>
    <property type="project" value="UniProtKB-SubCell"/>
</dbReference>
<reference evidence="18" key="1">
    <citation type="submission" date="2008-06" db="EMBL/GenBank/DDBJ databases">
        <authorList>
            <person name="Lorenzi H."/>
            <person name="Inman J."/>
            <person name="Miller J."/>
            <person name="Schobel S."/>
            <person name="Amedeo P."/>
            <person name="Caler E.V."/>
            <person name="da Silva J."/>
        </authorList>
    </citation>
    <scope>NUCLEOTIDE SEQUENCE [LARGE SCALE GENOMIC DNA]</scope>
    <source>
        <strain evidence="18">RN66</strain>
    </source>
</reference>
<keyword evidence="6" id="KW-0547">Nucleotide-binding</keyword>
<keyword evidence="8" id="KW-1278">Translocase</keyword>
<dbReference type="SMART" id="SM01003">
    <property type="entry name" value="AlaDh_PNT_N"/>
    <property type="match status" value="1"/>
</dbReference>
<feature type="region of interest" description="Disordered" evidence="13">
    <location>
        <begin position="555"/>
        <end position="595"/>
    </location>
</feature>
<evidence type="ECO:0000256" key="5">
    <source>
        <dbReference type="ARBA" id="ARBA00022692"/>
    </source>
</evidence>
<dbReference type="GO" id="GO:0016491">
    <property type="term" value="F:oxidoreductase activity"/>
    <property type="evidence" value="ECO:0007669"/>
    <property type="project" value="UniProtKB-KW"/>
</dbReference>
<comment type="catalytic activity">
    <reaction evidence="12">
        <text>NAD(+) + NADPH + H(+)(in) = NADH + NADP(+) + H(+)(out)</text>
        <dbReference type="Rhea" id="RHEA:47992"/>
        <dbReference type="ChEBI" id="CHEBI:15378"/>
        <dbReference type="ChEBI" id="CHEBI:57540"/>
        <dbReference type="ChEBI" id="CHEBI:57783"/>
        <dbReference type="ChEBI" id="CHEBI:57945"/>
        <dbReference type="ChEBI" id="CHEBI:58349"/>
        <dbReference type="EC" id="7.1.1.1"/>
    </reaction>
</comment>
<dbReference type="Pfam" id="PF05222">
    <property type="entry name" value="AlaDh_PNT_N"/>
    <property type="match status" value="1"/>
</dbReference>
<evidence type="ECO:0000256" key="15">
    <source>
        <dbReference type="SAM" id="SignalP"/>
    </source>
</evidence>
<feature type="domain" description="Alanine dehydrogenase/pyridine nucleotide transhydrogenase N-terminal" evidence="17">
    <location>
        <begin position="599"/>
        <end position="734"/>
    </location>
</feature>
<dbReference type="SUPFAM" id="SSF51735">
    <property type="entry name" value="NAD(P)-binding Rossmann-fold domains"/>
    <property type="match status" value="1"/>
</dbReference>
<dbReference type="EC" id="7.1.1.1" evidence="2"/>
<dbReference type="VEuPathDB" id="CryptoDB:CMU_026330"/>
<evidence type="ECO:0000259" key="17">
    <source>
        <dbReference type="SMART" id="SM01003"/>
    </source>
</evidence>
<evidence type="ECO:0000256" key="12">
    <source>
        <dbReference type="ARBA" id="ARBA00048202"/>
    </source>
</evidence>
<feature type="transmembrane region" description="Helical" evidence="14">
    <location>
        <begin position="202"/>
        <end position="219"/>
    </location>
</feature>
<comment type="subcellular location">
    <subcellularLocation>
        <location evidence="1">Cell inner membrane</location>
        <topology evidence="1">Multi-pass membrane protein</topology>
    </subcellularLocation>
</comment>
<dbReference type="SUPFAM" id="SSF52467">
    <property type="entry name" value="DHS-like NAD/FAD-binding domain"/>
    <property type="match status" value="1"/>
</dbReference>
<dbReference type="SMART" id="SM01002">
    <property type="entry name" value="AlaDh_PNT_C"/>
    <property type="match status" value="1"/>
</dbReference>
<keyword evidence="3" id="KW-1003">Cell membrane</keyword>
<keyword evidence="9 14" id="KW-1133">Transmembrane helix</keyword>
<evidence type="ECO:0000259" key="16">
    <source>
        <dbReference type="SMART" id="SM01002"/>
    </source>
</evidence>
<feature type="transmembrane region" description="Helical" evidence="14">
    <location>
        <begin position="311"/>
        <end position="336"/>
    </location>
</feature>
<evidence type="ECO:0000256" key="6">
    <source>
        <dbReference type="ARBA" id="ARBA00022741"/>
    </source>
</evidence>
<evidence type="ECO:0000256" key="13">
    <source>
        <dbReference type="SAM" id="MobiDB-lite"/>
    </source>
</evidence>
<proteinExistence type="predicted"/>
<evidence type="ECO:0000256" key="4">
    <source>
        <dbReference type="ARBA" id="ARBA00022519"/>
    </source>
</evidence>
<dbReference type="NCBIfam" id="TIGR00561">
    <property type="entry name" value="pntA"/>
    <property type="match status" value="1"/>
</dbReference>
<dbReference type="InterPro" id="IPR007698">
    <property type="entry name" value="AlaDH/PNT_NAD(H)-bd"/>
</dbReference>
<feature type="domain" description="Alanine dehydrogenase/pyridine nucleotide transhydrogenase NAD(H)-binding" evidence="16">
    <location>
        <begin position="743"/>
        <end position="916"/>
    </location>
</feature>
<dbReference type="Proteomes" id="UP000001460">
    <property type="component" value="Unassembled WGS sequence"/>
</dbReference>